<dbReference type="Pfam" id="PF11090">
    <property type="entry name" value="Phage_T7_Gp13"/>
    <property type="match status" value="1"/>
</dbReference>
<dbReference type="Proteomes" id="UP000595970">
    <property type="component" value="Segment"/>
</dbReference>
<sequence length="148" mass="17059">MVKREFSIVPASIEHLREILTHLSEEDVAECTLSLGEDFRERVIEFHPQIQNMTALVSKSGITFAIGSVQPQNVVWMLTSKYVRNLSKEERRDVFKLMQGHLKSQLAIHGQLYNHVHENTVSHIKFLEAMGAEFGEKDEQGWIPFVLR</sequence>
<protein>
    <submittedName>
        <fullName evidence="1">Putative internal virion protein A</fullName>
    </submittedName>
</protein>
<evidence type="ECO:0000313" key="2">
    <source>
        <dbReference type="Proteomes" id="UP000595970"/>
    </source>
</evidence>
<proteinExistence type="predicted"/>
<accession>A0A7S6KZX2</accession>
<dbReference type="InterPro" id="IPR020335">
    <property type="entry name" value="Phage_T7_Gp13"/>
</dbReference>
<evidence type="ECO:0000313" key="1">
    <source>
        <dbReference type="EMBL" id="QOC54773.1"/>
    </source>
</evidence>
<name>A0A7S6KZX2_9CAUD</name>
<dbReference type="EMBL" id="MT740748">
    <property type="protein sequence ID" value="QOC54773.1"/>
    <property type="molecule type" value="Genomic_DNA"/>
</dbReference>
<keyword evidence="2" id="KW-1185">Reference proteome</keyword>
<organism evidence="1 2">
    <name type="scientific">Aeromonas phage T7-Ah</name>
    <dbReference type="NCBI Taxonomy" id="2759196"/>
    <lineage>
        <taxon>Viruses</taxon>
        <taxon>Duplodnaviria</taxon>
        <taxon>Heunggongvirae</taxon>
        <taxon>Uroviricota</taxon>
        <taxon>Caudoviricetes</taxon>
        <taxon>Autographivirales</taxon>
        <taxon>Autotranscriptaviridae</taxon>
        <taxon>Studiervirinae</taxon>
        <taxon>Armandvirus</taxon>
        <taxon>Armandvirus T7Ah</taxon>
    </lineage>
</organism>
<reference evidence="1 2" key="1">
    <citation type="journal article" date="2021" name="Arch.">
        <title>Characterization of bacteriophage T7-Ah reveals its lytic activity against a subset of both mesophilic and psychrophilic Aeromonas salmonicida strains.</title>
        <authorList>
            <person name="Leduc G.R."/>
            <person name="Paquet V.E."/>
            <person name="Vincent A.T."/>
            <person name="Charette S.J."/>
        </authorList>
    </citation>
    <scope>NUCLEOTIDE SEQUENCE [LARGE SCALE GENOMIC DNA]</scope>
</reference>